<name>A0A2T4C896_TRILO</name>
<evidence type="ECO:0000256" key="1">
    <source>
        <dbReference type="SAM" id="MobiDB-lite"/>
    </source>
</evidence>
<reference evidence="2 3" key="1">
    <citation type="submission" date="2016-07" db="EMBL/GenBank/DDBJ databases">
        <title>Multiple horizontal gene transfer events from other fungi enriched the ability of initially mycotrophic Trichoderma (Ascomycota) to feed on dead plant biomass.</title>
        <authorList>
            <consortium name="DOE Joint Genome Institute"/>
            <person name="Aerts A."/>
            <person name="Atanasova L."/>
            <person name="Chenthamara K."/>
            <person name="Zhang J."/>
            <person name="Grujic M."/>
            <person name="Henrissat B."/>
            <person name="Kuo A."/>
            <person name="Salamov A."/>
            <person name="Lipzen A."/>
            <person name="Labutti K."/>
            <person name="Barry K."/>
            <person name="Miao Y."/>
            <person name="Rahimi M.J."/>
            <person name="Shen Q."/>
            <person name="Grigoriev I.V."/>
            <person name="Kubicek C.P."/>
            <person name="Druzhinina I.S."/>
        </authorList>
    </citation>
    <scope>NUCLEOTIDE SEQUENCE [LARGE SCALE GENOMIC DNA]</scope>
    <source>
        <strain evidence="2 3">ATCC 18648</strain>
    </source>
</reference>
<dbReference type="AlphaFoldDB" id="A0A2T4C896"/>
<sequence length="111" mass="12270">MHLVLLLHLPGIKPPPSLRAENPNSPSDPTVTDPRNPPFLPILLLLLASLPLRAVPAPSRRLGFGSLSHPQTFGPHRLSYAEKSTWELPHRYARPSDSELFSSLVQRSISV</sequence>
<dbReference type="Proteomes" id="UP000240760">
    <property type="component" value="Unassembled WGS sequence"/>
</dbReference>
<accession>A0A2T4C896</accession>
<protein>
    <submittedName>
        <fullName evidence="2">Uncharacterized protein</fullName>
    </submittedName>
</protein>
<organism evidence="2 3">
    <name type="scientific">Trichoderma longibrachiatum ATCC 18648</name>
    <dbReference type="NCBI Taxonomy" id="983965"/>
    <lineage>
        <taxon>Eukaryota</taxon>
        <taxon>Fungi</taxon>
        <taxon>Dikarya</taxon>
        <taxon>Ascomycota</taxon>
        <taxon>Pezizomycotina</taxon>
        <taxon>Sordariomycetes</taxon>
        <taxon>Hypocreomycetidae</taxon>
        <taxon>Hypocreales</taxon>
        <taxon>Hypocreaceae</taxon>
        <taxon>Trichoderma</taxon>
    </lineage>
</organism>
<dbReference type="EMBL" id="KZ679130">
    <property type="protein sequence ID" value="PTB77738.1"/>
    <property type="molecule type" value="Genomic_DNA"/>
</dbReference>
<proteinExistence type="predicted"/>
<gene>
    <name evidence="2" type="ORF">M440DRAFT_1400687</name>
</gene>
<feature type="region of interest" description="Disordered" evidence="1">
    <location>
        <begin position="10"/>
        <end position="34"/>
    </location>
</feature>
<evidence type="ECO:0000313" key="3">
    <source>
        <dbReference type="Proteomes" id="UP000240760"/>
    </source>
</evidence>
<keyword evidence="3" id="KW-1185">Reference proteome</keyword>
<evidence type="ECO:0000313" key="2">
    <source>
        <dbReference type="EMBL" id="PTB77738.1"/>
    </source>
</evidence>